<dbReference type="InterPro" id="IPR018638">
    <property type="entry name" value="DUF2061_membrane"/>
</dbReference>
<dbReference type="KEGG" id="hds:HSR122_1551"/>
<evidence type="ECO:0000256" key="1">
    <source>
        <dbReference type="SAM" id="Phobius"/>
    </source>
</evidence>
<accession>A0A897N821</accession>
<dbReference type="Proteomes" id="UP000662973">
    <property type="component" value="Chromosome"/>
</dbReference>
<organism evidence="3 4">
    <name type="scientific">Halapricum desulfuricans</name>
    <dbReference type="NCBI Taxonomy" id="2841257"/>
    <lineage>
        <taxon>Archaea</taxon>
        <taxon>Methanobacteriati</taxon>
        <taxon>Methanobacteriota</taxon>
        <taxon>Stenosarchaea group</taxon>
        <taxon>Halobacteria</taxon>
        <taxon>Halobacteriales</taxon>
        <taxon>Haloarculaceae</taxon>
        <taxon>Halapricum</taxon>
    </lineage>
</organism>
<gene>
    <name evidence="3" type="ORF">HSR122_1551</name>
</gene>
<proteinExistence type="predicted"/>
<name>A0A897N821_9EURY</name>
<protein>
    <submittedName>
        <fullName evidence="3">Uncharacterized membrane protein, DUF2061 family</fullName>
    </submittedName>
</protein>
<evidence type="ECO:0000313" key="3">
    <source>
        <dbReference type="EMBL" id="QSG08942.1"/>
    </source>
</evidence>
<dbReference type="EMBL" id="CP064788">
    <property type="protein sequence ID" value="QSG08942.1"/>
    <property type="molecule type" value="Genomic_DNA"/>
</dbReference>
<keyword evidence="1" id="KW-1133">Transmembrane helix</keyword>
<reference evidence="3 4" key="1">
    <citation type="submission" date="2020-11" db="EMBL/GenBank/DDBJ databases">
        <title>Carbohydrate-dependent, anaerobic sulfur respiration: A novel catabolism in halophilic archaea.</title>
        <authorList>
            <person name="Sorokin D.Y."/>
            <person name="Messina E."/>
            <person name="Smedile F."/>
            <person name="La Cono V."/>
            <person name="Hallsworth J.E."/>
            <person name="Yakimov M.M."/>
        </authorList>
    </citation>
    <scope>NUCLEOTIDE SEQUENCE [LARGE SCALE GENOMIC DNA]</scope>
    <source>
        <strain evidence="3 4">HSR12-2</strain>
    </source>
</reference>
<evidence type="ECO:0000313" key="4">
    <source>
        <dbReference type="Proteomes" id="UP000662973"/>
    </source>
</evidence>
<feature type="transmembrane region" description="Helical" evidence="1">
    <location>
        <begin position="25"/>
        <end position="43"/>
    </location>
</feature>
<dbReference type="Pfam" id="PF09834">
    <property type="entry name" value="DUF2061"/>
    <property type="match status" value="1"/>
</dbReference>
<dbReference type="RefSeq" id="WP_229112147.1">
    <property type="nucleotide sequence ID" value="NZ_CP064788.1"/>
</dbReference>
<keyword evidence="1" id="KW-0472">Membrane</keyword>
<keyword evidence="4" id="KW-1185">Reference proteome</keyword>
<evidence type="ECO:0000259" key="2">
    <source>
        <dbReference type="Pfam" id="PF09834"/>
    </source>
</evidence>
<feature type="domain" description="DUF2061" evidence="2">
    <location>
        <begin position="22"/>
        <end position="73"/>
    </location>
</feature>
<dbReference type="GeneID" id="68852175"/>
<keyword evidence="1" id="KW-0812">Transmembrane</keyword>
<dbReference type="AlphaFoldDB" id="A0A897N821"/>
<sequence>MAGRSLLPITVDDPRRSWSESLLKALVYRLFMIVLTVVVAYAVTADSTASLQIGVVTNILKTGTYYAYERIWDRFRFEGGSDG</sequence>